<comment type="function">
    <text evidence="7 10">Allows the formation of correctly charged Asn-tRNA(Asn) or Gln-tRNA(Gln) through the transamidation of misacylated Asp-tRNA(Asn) or Glu-tRNA(Gln) in organisms which lack either or both of asparaginyl-tRNA or glutaminyl-tRNA synthetases. The reaction takes place in the presence of glutamine and ATP through an activated phospho-Asp-tRNA(Asn) or phospho-Glu-tRNA(Gln).</text>
</comment>
<gene>
    <name evidence="10" type="primary">gatB</name>
    <name evidence="12" type="ORF">A3D78_00350</name>
</gene>
<evidence type="ECO:0000259" key="11">
    <source>
        <dbReference type="SMART" id="SM00845"/>
    </source>
</evidence>
<dbReference type="GO" id="GO:0006412">
    <property type="term" value="P:translation"/>
    <property type="evidence" value="ECO:0007669"/>
    <property type="project" value="UniProtKB-UniRule"/>
</dbReference>
<evidence type="ECO:0000256" key="7">
    <source>
        <dbReference type="ARBA" id="ARBA00024799"/>
    </source>
</evidence>
<feature type="domain" description="Asn/Gln amidotransferase" evidence="11">
    <location>
        <begin position="360"/>
        <end position="467"/>
    </location>
</feature>
<dbReference type="NCBIfam" id="NF004012">
    <property type="entry name" value="PRK05477.1-2"/>
    <property type="match status" value="1"/>
</dbReference>
<dbReference type="Proteomes" id="UP000176253">
    <property type="component" value="Unassembled WGS sequence"/>
</dbReference>
<dbReference type="Gene3D" id="1.10.10.410">
    <property type="match status" value="1"/>
</dbReference>
<dbReference type="Gene3D" id="1.10.150.380">
    <property type="entry name" value="GatB domain, N-terminal subdomain"/>
    <property type="match status" value="1"/>
</dbReference>
<keyword evidence="5 10" id="KW-0067">ATP-binding</keyword>
<dbReference type="InterPro" id="IPR004413">
    <property type="entry name" value="GatB"/>
</dbReference>
<dbReference type="PANTHER" id="PTHR11659:SF0">
    <property type="entry name" value="GLUTAMYL-TRNA(GLN) AMIDOTRANSFERASE SUBUNIT B, MITOCHONDRIAL"/>
    <property type="match status" value="1"/>
</dbReference>
<dbReference type="GO" id="GO:0005524">
    <property type="term" value="F:ATP binding"/>
    <property type="evidence" value="ECO:0007669"/>
    <property type="project" value="UniProtKB-KW"/>
</dbReference>
<evidence type="ECO:0000256" key="10">
    <source>
        <dbReference type="HAMAP-Rule" id="MF_00121"/>
    </source>
</evidence>
<dbReference type="InterPro" id="IPR017958">
    <property type="entry name" value="Gln-tRNA_amidoTrfase_suB_CS"/>
</dbReference>
<dbReference type="NCBIfam" id="NF004014">
    <property type="entry name" value="PRK05477.1-4"/>
    <property type="match status" value="1"/>
</dbReference>
<evidence type="ECO:0000256" key="2">
    <source>
        <dbReference type="ARBA" id="ARBA00011123"/>
    </source>
</evidence>
<dbReference type="STRING" id="1798383.A3D78_00350"/>
<dbReference type="InterPro" id="IPR018027">
    <property type="entry name" value="Asn/Gln_amidotransferase"/>
</dbReference>
<dbReference type="EC" id="6.3.5.-" evidence="10"/>
<dbReference type="InterPro" id="IPR023168">
    <property type="entry name" value="GatB_Yqey_C_2"/>
</dbReference>
<dbReference type="HAMAP" id="MF_00121">
    <property type="entry name" value="GatB"/>
    <property type="match status" value="1"/>
</dbReference>
<dbReference type="FunFam" id="1.10.10.410:FF:000001">
    <property type="entry name" value="Aspartyl/glutamyl-tRNA(Asn/Gln) amidotransferase subunit B"/>
    <property type="match status" value="1"/>
</dbReference>
<evidence type="ECO:0000256" key="4">
    <source>
        <dbReference type="ARBA" id="ARBA00022741"/>
    </source>
</evidence>
<keyword evidence="3 10" id="KW-0436">Ligase</keyword>
<evidence type="ECO:0000256" key="1">
    <source>
        <dbReference type="ARBA" id="ARBA00005306"/>
    </source>
</evidence>
<dbReference type="InterPro" id="IPR003789">
    <property type="entry name" value="Asn/Gln_tRNA_amidoTrase-B-like"/>
</dbReference>
<organism evidence="12 13">
    <name type="scientific">Candidatus Gottesmanbacteria bacterium RIFCSPHIGHO2_02_FULL_39_14</name>
    <dbReference type="NCBI Taxonomy" id="1798383"/>
    <lineage>
        <taxon>Bacteria</taxon>
        <taxon>Candidatus Gottesmaniibacteriota</taxon>
    </lineage>
</organism>
<dbReference type="InterPro" id="IPR014746">
    <property type="entry name" value="Gln_synth/guanido_kin_cat_dom"/>
</dbReference>
<comment type="caution">
    <text evidence="12">The sequence shown here is derived from an EMBL/GenBank/DDBJ whole genome shotgun (WGS) entry which is preliminary data.</text>
</comment>
<dbReference type="NCBIfam" id="TIGR00133">
    <property type="entry name" value="gatB"/>
    <property type="match status" value="1"/>
</dbReference>
<evidence type="ECO:0000256" key="8">
    <source>
        <dbReference type="ARBA" id="ARBA00047380"/>
    </source>
</evidence>
<reference evidence="12 13" key="1">
    <citation type="journal article" date="2016" name="Nat. Commun.">
        <title>Thousands of microbial genomes shed light on interconnected biogeochemical processes in an aquifer system.</title>
        <authorList>
            <person name="Anantharaman K."/>
            <person name="Brown C.T."/>
            <person name="Hug L.A."/>
            <person name="Sharon I."/>
            <person name="Castelle C.J."/>
            <person name="Probst A.J."/>
            <person name="Thomas B.C."/>
            <person name="Singh A."/>
            <person name="Wilkins M.J."/>
            <person name="Karaoz U."/>
            <person name="Brodie E.L."/>
            <person name="Williams K.H."/>
            <person name="Hubbard S.S."/>
            <person name="Banfield J.F."/>
        </authorList>
    </citation>
    <scope>NUCLEOTIDE SEQUENCE [LARGE SCALE GENOMIC DNA]</scope>
</reference>
<dbReference type="InterPro" id="IPR006075">
    <property type="entry name" value="Asn/Gln-tRNA_Trfase_suB/E_cat"/>
</dbReference>
<dbReference type="SUPFAM" id="SSF89095">
    <property type="entry name" value="GatB/YqeY motif"/>
    <property type="match status" value="1"/>
</dbReference>
<accession>A0A1F5ZUA5</accession>
<keyword evidence="6 10" id="KW-0648">Protein biosynthesis</keyword>
<evidence type="ECO:0000313" key="13">
    <source>
        <dbReference type="Proteomes" id="UP000176253"/>
    </source>
</evidence>
<dbReference type="Pfam" id="PF02934">
    <property type="entry name" value="GatB_N"/>
    <property type="match status" value="1"/>
</dbReference>
<evidence type="ECO:0000256" key="6">
    <source>
        <dbReference type="ARBA" id="ARBA00022917"/>
    </source>
</evidence>
<proteinExistence type="inferred from homology"/>
<dbReference type="GO" id="GO:0070681">
    <property type="term" value="P:glutaminyl-tRNAGln biosynthesis via transamidation"/>
    <property type="evidence" value="ECO:0007669"/>
    <property type="project" value="TreeGrafter"/>
</dbReference>
<sequence length="468" mass="53357">MVNKYIPIIGLEIHVELKTVSKMFCGCKNDPFGAQQPNIYTCPVCLGLPGALPVPNRKAVEWCLKMGLALNCQIPLFSKFDRKNYFYPDLPKGYQISQYDQPFAVKGSLVIPSAVEGSLRLNRSSNKLRDSSASPQNDESIGITRVHLEEDTGKLLHAEIAGKKVTLIDFNRSGVPLIEIVTEPEIRSSEQARNFLKKLHQIIRYLGISDADMEKGSMRLEPNISVLSNDQRPTTKDQLPPYKVEIKNINSFSFAKKAIDYEIDRQIEILESGKIPLQETRGWDEKKQITFSQRSKEEAQDYRYFPEPDIPPIRWTPEDIKRLKNLIPELPDKKVDRFIKDYQLSKEDSLRITEKKEIADYFDQVVKFKKIPPKTVANWIINKKVDIAKVSPQDLIKLISAKTQTAVISEKELEVVIDKVITANPKPVADYQSGKQTALMFLVGQVMRHTQGQANPHTTRQILKKKIK</sequence>
<dbReference type="GO" id="GO:0050566">
    <property type="term" value="F:asparaginyl-tRNA synthase (glutamine-hydrolyzing) activity"/>
    <property type="evidence" value="ECO:0007669"/>
    <property type="project" value="RHEA"/>
</dbReference>
<dbReference type="Pfam" id="PF02637">
    <property type="entry name" value="GatB_Yqey"/>
    <property type="match status" value="1"/>
</dbReference>
<dbReference type="PROSITE" id="PS01234">
    <property type="entry name" value="GATB"/>
    <property type="match status" value="1"/>
</dbReference>
<comment type="catalytic activity">
    <reaction evidence="8 10">
        <text>L-aspartyl-tRNA(Asn) + L-glutamine + ATP + H2O = L-asparaginyl-tRNA(Asn) + L-glutamate + ADP + phosphate + 2 H(+)</text>
        <dbReference type="Rhea" id="RHEA:14513"/>
        <dbReference type="Rhea" id="RHEA-COMP:9674"/>
        <dbReference type="Rhea" id="RHEA-COMP:9677"/>
        <dbReference type="ChEBI" id="CHEBI:15377"/>
        <dbReference type="ChEBI" id="CHEBI:15378"/>
        <dbReference type="ChEBI" id="CHEBI:29985"/>
        <dbReference type="ChEBI" id="CHEBI:30616"/>
        <dbReference type="ChEBI" id="CHEBI:43474"/>
        <dbReference type="ChEBI" id="CHEBI:58359"/>
        <dbReference type="ChEBI" id="CHEBI:78515"/>
        <dbReference type="ChEBI" id="CHEBI:78516"/>
        <dbReference type="ChEBI" id="CHEBI:456216"/>
    </reaction>
</comment>
<dbReference type="EMBL" id="MFJM01000064">
    <property type="protein sequence ID" value="OGG15924.1"/>
    <property type="molecule type" value="Genomic_DNA"/>
</dbReference>
<keyword evidence="4 10" id="KW-0547">Nucleotide-binding</keyword>
<evidence type="ECO:0000313" key="12">
    <source>
        <dbReference type="EMBL" id="OGG15924.1"/>
    </source>
</evidence>
<comment type="catalytic activity">
    <reaction evidence="9 10">
        <text>L-glutamyl-tRNA(Gln) + L-glutamine + ATP + H2O = L-glutaminyl-tRNA(Gln) + L-glutamate + ADP + phosphate + H(+)</text>
        <dbReference type="Rhea" id="RHEA:17521"/>
        <dbReference type="Rhea" id="RHEA-COMP:9681"/>
        <dbReference type="Rhea" id="RHEA-COMP:9684"/>
        <dbReference type="ChEBI" id="CHEBI:15377"/>
        <dbReference type="ChEBI" id="CHEBI:15378"/>
        <dbReference type="ChEBI" id="CHEBI:29985"/>
        <dbReference type="ChEBI" id="CHEBI:30616"/>
        <dbReference type="ChEBI" id="CHEBI:43474"/>
        <dbReference type="ChEBI" id="CHEBI:58359"/>
        <dbReference type="ChEBI" id="CHEBI:78520"/>
        <dbReference type="ChEBI" id="CHEBI:78521"/>
        <dbReference type="ChEBI" id="CHEBI:456216"/>
    </reaction>
</comment>
<dbReference type="GO" id="GO:0050567">
    <property type="term" value="F:glutaminyl-tRNA synthase (glutamine-hydrolyzing) activity"/>
    <property type="evidence" value="ECO:0007669"/>
    <property type="project" value="UniProtKB-UniRule"/>
</dbReference>
<comment type="subunit">
    <text evidence="2 10">Heterotrimer of A, B and C subunits.</text>
</comment>
<dbReference type="InterPro" id="IPR017959">
    <property type="entry name" value="Asn/Gln-tRNA_amidoTrfase_suB/E"/>
</dbReference>
<evidence type="ECO:0000256" key="3">
    <source>
        <dbReference type="ARBA" id="ARBA00022598"/>
    </source>
</evidence>
<dbReference type="PANTHER" id="PTHR11659">
    <property type="entry name" value="GLUTAMYL-TRNA GLN AMIDOTRANSFERASE SUBUNIT B MITOCHONDRIAL AND PROKARYOTIC PET112-RELATED"/>
    <property type="match status" value="1"/>
</dbReference>
<protein>
    <recommendedName>
        <fullName evidence="10">Aspartyl/glutamyl-tRNA(Asn/Gln) amidotransferase subunit B</fullName>
        <shortName evidence="10">Asp/Glu-ADT subunit B</shortName>
        <ecNumber evidence="10">6.3.5.-</ecNumber>
    </recommendedName>
</protein>
<evidence type="ECO:0000256" key="5">
    <source>
        <dbReference type="ARBA" id="ARBA00022840"/>
    </source>
</evidence>
<dbReference type="SMART" id="SM00845">
    <property type="entry name" value="GatB_Yqey"/>
    <property type="match status" value="1"/>
</dbReference>
<dbReference type="AlphaFoldDB" id="A0A1F5ZUA5"/>
<dbReference type="InterPro" id="IPR042114">
    <property type="entry name" value="GatB_C_1"/>
</dbReference>
<name>A0A1F5ZUA5_9BACT</name>
<evidence type="ECO:0000256" key="9">
    <source>
        <dbReference type="ARBA" id="ARBA00047913"/>
    </source>
</evidence>
<dbReference type="SUPFAM" id="SSF55931">
    <property type="entry name" value="Glutamine synthetase/guanido kinase"/>
    <property type="match status" value="1"/>
</dbReference>
<comment type="similarity">
    <text evidence="1 10">Belongs to the GatB/GatE family. GatB subfamily.</text>
</comment>